<evidence type="ECO:0000313" key="1">
    <source>
        <dbReference type="EMBL" id="PQM28202.1"/>
    </source>
</evidence>
<gene>
    <name evidence="1" type="ORF">CVO77_06750</name>
</gene>
<dbReference type="PANTHER" id="PTHR36849">
    <property type="entry name" value="CYTOPLASMIC PROTEIN-RELATED"/>
    <property type="match status" value="1"/>
</dbReference>
<name>A0A2S8B718_9SPHN</name>
<reference evidence="2" key="1">
    <citation type="submission" date="2017-11" db="EMBL/GenBank/DDBJ databases">
        <title>The complete genome sequence of Sphingopyxis pomeranensis sp. nov. strain WS5A3p.</title>
        <authorList>
            <person name="Kaminski M.A."/>
        </authorList>
    </citation>
    <scope>NUCLEOTIDE SEQUENCE [LARGE SCALE GENOMIC DNA]</scope>
    <source>
        <strain evidence="2">WS5A3p</strain>
    </source>
</reference>
<dbReference type="PANTHER" id="PTHR36849:SF1">
    <property type="entry name" value="CYTOPLASMIC PROTEIN"/>
    <property type="match status" value="1"/>
</dbReference>
<comment type="caution">
    <text evidence="1">The sequence shown here is derived from an EMBL/GenBank/DDBJ whole genome shotgun (WGS) entry which is preliminary data.</text>
</comment>
<sequence>MTKSLTIAVKRIYDAPEAKDGARFLVDRLWPRGVSKEKAALTAWLKILSPSDAMREEFHHATAQSDAAWAAFRNEYFAALDAGGDAVAAALAELDAAAKTGPVTLLYAAKDEARNNAVALREWLERRPK</sequence>
<dbReference type="OrthoDB" id="9790745at2"/>
<dbReference type="Proteomes" id="UP000238954">
    <property type="component" value="Chromosome"/>
</dbReference>
<proteinExistence type="predicted"/>
<accession>A0A2S8B718</accession>
<evidence type="ECO:0000313" key="2">
    <source>
        <dbReference type="Proteomes" id="UP000238954"/>
    </source>
</evidence>
<dbReference type="InterPro" id="IPR052552">
    <property type="entry name" value="YeaO-like"/>
</dbReference>
<organism evidence="1 2">
    <name type="scientific">Sphingopyxis lindanitolerans</name>
    <dbReference type="NCBI Taxonomy" id="2054227"/>
    <lineage>
        <taxon>Bacteria</taxon>
        <taxon>Pseudomonadati</taxon>
        <taxon>Pseudomonadota</taxon>
        <taxon>Alphaproteobacteria</taxon>
        <taxon>Sphingomonadales</taxon>
        <taxon>Sphingomonadaceae</taxon>
        <taxon>Sphingopyxis</taxon>
    </lineage>
</organism>
<dbReference type="RefSeq" id="WP_105998460.1">
    <property type="nucleotide sequence ID" value="NZ_CM009578.1"/>
</dbReference>
<dbReference type="EMBL" id="PHFW01000002">
    <property type="protein sequence ID" value="PQM28202.1"/>
    <property type="molecule type" value="Genomic_DNA"/>
</dbReference>
<keyword evidence="2" id="KW-1185">Reference proteome</keyword>
<evidence type="ECO:0008006" key="3">
    <source>
        <dbReference type="Google" id="ProtNLM"/>
    </source>
</evidence>
<dbReference type="AlphaFoldDB" id="A0A2S8B718"/>
<protein>
    <recommendedName>
        <fullName evidence="3">DUF488 domain-containing protein</fullName>
    </recommendedName>
</protein>
<dbReference type="Pfam" id="PF22752">
    <property type="entry name" value="DUF488-N3i"/>
    <property type="match status" value="1"/>
</dbReference>